<dbReference type="EMBL" id="JAKWJU010000002">
    <property type="protein sequence ID" value="MCH6161144.1"/>
    <property type="molecule type" value="Genomic_DNA"/>
</dbReference>
<comment type="caution">
    <text evidence="2">The sequence shown here is derived from an EMBL/GenBank/DDBJ whole genome shotgun (WGS) entry which is preliminary data.</text>
</comment>
<name>A0ABS9SXZ1_9ACTN</name>
<protein>
    <submittedName>
        <fullName evidence="2">Uncharacterized protein</fullName>
    </submittedName>
</protein>
<accession>A0ABS9SXZ1</accession>
<reference evidence="2" key="1">
    <citation type="submission" date="2022-03" db="EMBL/GenBank/DDBJ databases">
        <authorList>
            <person name="Santos J.D.N."/>
            <person name="Kallscheuer N."/>
            <person name="Jogler C."/>
            <person name="Lage O.M."/>
        </authorList>
    </citation>
    <scope>NUCLEOTIDE SEQUENCE</scope>
    <source>
        <strain evidence="2">M600PL45_2</strain>
    </source>
</reference>
<evidence type="ECO:0000256" key="1">
    <source>
        <dbReference type="SAM" id="MobiDB-lite"/>
    </source>
</evidence>
<sequence length="61" mass="6305">MSAVERGAFSHARCSCGWTGPARRSRETSRADAAGHSESQSGSTTGDVAGKGSEGRALHDR</sequence>
<feature type="compositionally biased region" description="Basic and acidic residues" evidence="1">
    <location>
        <begin position="24"/>
        <end position="35"/>
    </location>
</feature>
<dbReference type="Proteomes" id="UP001166784">
    <property type="component" value="Unassembled WGS sequence"/>
</dbReference>
<evidence type="ECO:0000313" key="3">
    <source>
        <dbReference type="Proteomes" id="UP001166784"/>
    </source>
</evidence>
<proteinExistence type="predicted"/>
<gene>
    <name evidence="2" type="ORF">MMA15_12245</name>
</gene>
<organism evidence="2 3">
    <name type="scientific">Streptomyces marispadix</name>
    <dbReference type="NCBI Taxonomy" id="2922868"/>
    <lineage>
        <taxon>Bacteria</taxon>
        <taxon>Bacillati</taxon>
        <taxon>Actinomycetota</taxon>
        <taxon>Actinomycetes</taxon>
        <taxon>Kitasatosporales</taxon>
        <taxon>Streptomycetaceae</taxon>
        <taxon>Streptomyces</taxon>
    </lineage>
</organism>
<reference evidence="2" key="2">
    <citation type="journal article" date="2023" name="Int. J. Syst. Evol. Microbiol.">
        <title>Streptomyces marispadix sp. nov., isolated from marine beach sediment of the Northern Coast of Portugal.</title>
        <authorList>
            <person name="dos Santos J.D.N."/>
            <person name="Vitorino I.R."/>
            <person name="Kallscheuer N."/>
            <person name="Srivastava A."/>
            <person name="Krautwurst S."/>
            <person name="Marz M."/>
            <person name="Jogler C."/>
            <person name="Lobo Da Cunha A."/>
            <person name="Catita J."/>
            <person name="Goncalves H."/>
            <person name="Gonzalez I."/>
            <person name="Reyes F."/>
            <person name="Lage O.M."/>
        </authorList>
    </citation>
    <scope>NUCLEOTIDE SEQUENCE</scope>
    <source>
        <strain evidence="2">M600PL45_2</strain>
    </source>
</reference>
<keyword evidence="3" id="KW-1185">Reference proteome</keyword>
<feature type="compositionally biased region" description="Polar residues" evidence="1">
    <location>
        <begin position="37"/>
        <end position="46"/>
    </location>
</feature>
<evidence type="ECO:0000313" key="2">
    <source>
        <dbReference type="EMBL" id="MCH6161144.1"/>
    </source>
</evidence>
<feature type="region of interest" description="Disordered" evidence="1">
    <location>
        <begin position="1"/>
        <end position="61"/>
    </location>
</feature>